<dbReference type="RefSeq" id="WP_167176790.1">
    <property type="nucleotide sequence ID" value="NZ_JAAOYM010000002.1"/>
</dbReference>
<gene>
    <name evidence="1" type="ORF">FHU38_004958</name>
</gene>
<comment type="caution">
    <text evidence="1">The sequence shown here is derived from an EMBL/GenBank/DDBJ whole genome shotgun (WGS) entry which is preliminary data.</text>
</comment>
<dbReference type="SMART" id="SM00855">
    <property type="entry name" value="PGAM"/>
    <property type="match status" value="1"/>
</dbReference>
<dbReference type="InterPro" id="IPR050275">
    <property type="entry name" value="PGM_Phosphatase"/>
</dbReference>
<protein>
    <submittedName>
        <fullName evidence="1">Putative phosphoglycerate mutase</fullName>
        <ecNumber evidence="1">5.4.2.12</ecNumber>
    </submittedName>
</protein>
<accession>A0A7X5UVH3</accession>
<proteinExistence type="predicted"/>
<dbReference type="EC" id="5.4.2.12" evidence="1"/>
<dbReference type="GO" id="GO:0004619">
    <property type="term" value="F:phosphoglycerate mutase activity"/>
    <property type="evidence" value="ECO:0007669"/>
    <property type="project" value="UniProtKB-EC"/>
</dbReference>
<reference evidence="1 2" key="1">
    <citation type="submission" date="2020-03" db="EMBL/GenBank/DDBJ databases">
        <title>Sequencing the genomes of 1000 actinobacteria strains.</title>
        <authorList>
            <person name="Klenk H.-P."/>
        </authorList>
    </citation>
    <scope>NUCLEOTIDE SEQUENCE [LARGE SCALE GENOMIC DNA]</scope>
    <source>
        <strain evidence="1 2">DSM 45685</strain>
    </source>
</reference>
<dbReference type="Gene3D" id="3.40.50.1240">
    <property type="entry name" value="Phosphoglycerate mutase-like"/>
    <property type="match status" value="1"/>
</dbReference>
<evidence type="ECO:0000313" key="1">
    <source>
        <dbReference type="EMBL" id="NIJ14557.1"/>
    </source>
</evidence>
<dbReference type="SUPFAM" id="SSF53254">
    <property type="entry name" value="Phosphoglycerate mutase-like"/>
    <property type="match status" value="1"/>
</dbReference>
<organism evidence="1 2">
    <name type="scientific">Saccharomonospora amisosensis</name>
    <dbReference type="NCBI Taxonomy" id="1128677"/>
    <lineage>
        <taxon>Bacteria</taxon>
        <taxon>Bacillati</taxon>
        <taxon>Actinomycetota</taxon>
        <taxon>Actinomycetes</taxon>
        <taxon>Pseudonocardiales</taxon>
        <taxon>Pseudonocardiaceae</taxon>
        <taxon>Saccharomonospora</taxon>
    </lineage>
</organism>
<keyword evidence="2" id="KW-1185">Reference proteome</keyword>
<dbReference type="PANTHER" id="PTHR48100">
    <property type="entry name" value="BROAD-SPECIFICITY PHOSPHATASE YOR283W-RELATED"/>
    <property type="match status" value="1"/>
</dbReference>
<dbReference type="CDD" id="cd07067">
    <property type="entry name" value="HP_PGM_like"/>
    <property type="match status" value="1"/>
</dbReference>
<dbReference type="GO" id="GO:0005737">
    <property type="term" value="C:cytoplasm"/>
    <property type="evidence" value="ECO:0007669"/>
    <property type="project" value="TreeGrafter"/>
</dbReference>
<sequence>MRLYLVRHAQSTANVLRTLNTALPGPPLTDLGRQQAQALAQRLGDEPVAAVYASHATRAQQTAQPLAAALSMEVNPLDGVHEVNVGDLEDRGDPEAIETYFKVVHPWTQGDLSPSMPGGESGHEVRERFLGAVERLRGLHAERHADGVVVVVSHGGAIRLGAEWMSRNVTSEVADKGLLPNTGIVRLEALPDGGWHCHDWAGMTLG</sequence>
<name>A0A7X5UVH3_9PSEU</name>
<dbReference type="Proteomes" id="UP000545493">
    <property type="component" value="Unassembled WGS sequence"/>
</dbReference>
<dbReference type="GO" id="GO:0016791">
    <property type="term" value="F:phosphatase activity"/>
    <property type="evidence" value="ECO:0007669"/>
    <property type="project" value="TreeGrafter"/>
</dbReference>
<evidence type="ECO:0000313" key="2">
    <source>
        <dbReference type="Proteomes" id="UP000545493"/>
    </source>
</evidence>
<dbReference type="InterPro" id="IPR013078">
    <property type="entry name" value="His_Pase_superF_clade-1"/>
</dbReference>
<dbReference type="PANTHER" id="PTHR48100:SF58">
    <property type="entry name" value="PE-PGRS FAMILY PROTEIN PE_PGRS11"/>
    <property type="match status" value="1"/>
</dbReference>
<dbReference type="Pfam" id="PF00300">
    <property type="entry name" value="His_Phos_1"/>
    <property type="match status" value="1"/>
</dbReference>
<dbReference type="AlphaFoldDB" id="A0A7X5UVH3"/>
<keyword evidence="1" id="KW-0413">Isomerase</keyword>
<dbReference type="InterPro" id="IPR029033">
    <property type="entry name" value="His_PPase_superfam"/>
</dbReference>
<dbReference type="EMBL" id="JAAOYM010000002">
    <property type="protein sequence ID" value="NIJ14557.1"/>
    <property type="molecule type" value="Genomic_DNA"/>
</dbReference>